<evidence type="ECO:0000313" key="2">
    <source>
        <dbReference type="Proteomes" id="UP000624701"/>
    </source>
</evidence>
<dbReference type="RefSeq" id="WP_188374998.1">
    <property type="nucleotide sequence ID" value="NZ_BMDQ01000003.1"/>
</dbReference>
<comment type="caution">
    <text evidence="1">The sequence shown here is derived from an EMBL/GenBank/DDBJ whole genome shotgun (WGS) entry which is preliminary data.</text>
</comment>
<dbReference type="Proteomes" id="UP000624701">
    <property type="component" value="Unassembled WGS sequence"/>
</dbReference>
<sequence>MSHIQHVSKHLNDVFFGGNWTASNVKDTITPITLKEAHHKIKDCNTIAVLVFHINYYVEGILPIFKGGGLEIRDKYSFDAPEFKTEQDWEGYKTKVLKNAQLLVDKVNKLSDVIIFEPFVDEKYGNYYRNLNGLIEHTHYHLGQIAILKKLTSKS</sequence>
<accession>A0ABQ2C1M9</accession>
<dbReference type="EMBL" id="BMDQ01000003">
    <property type="protein sequence ID" value="GGI58096.1"/>
    <property type="molecule type" value="Genomic_DNA"/>
</dbReference>
<keyword evidence="2" id="KW-1185">Reference proteome</keyword>
<gene>
    <name evidence="1" type="ORF">GCM10011444_24050</name>
</gene>
<evidence type="ECO:0008006" key="3">
    <source>
        <dbReference type="Google" id="ProtNLM"/>
    </source>
</evidence>
<dbReference type="SUPFAM" id="SSF109854">
    <property type="entry name" value="DinB/YfiT-like putative metalloenzymes"/>
    <property type="match status" value="1"/>
</dbReference>
<evidence type="ECO:0000313" key="1">
    <source>
        <dbReference type="EMBL" id="GGI58096.1"/>
    </source>
</evidence>
<organism evidence="1 2">
    <name type="scientific">Winogradskyella haliclonae</name>
    <dbReference type="NCBI Taxonomy" id="2048558"/>
    <lineage>
        <taxon>Bacteria</taxon>
        <taxon>Pseudomonadati</taxon>
        <taxon>Bacteroidota</taxon>
        <taxon>Flavobacteriia</taxon>
        <taxon>Flavobacteriales</taxon>
        <taxon>Flavobacteriaceae</taxon>
        <taxon>Winogradskyella</taxon>
    </lineage>
</organism>
<dbReference type="InterPro" id="IPR034660">
    <property type="entry name" value="DinB/YfiT-like"/>
</dbReference>
<reference evidence="2" key="1">
    <citation type="journal article" date="2019" name="Int. J. Syst. Evol. Microbiol.">
        <title>The Global Catalogue of Microorganisms (GCM) 10K type strain sequencing project: providing services to taxonomists for standard genome sequencing and annotation.</title>
        <authorList>
            <consortium name="The Broad Institute Genomics Platform"/>
            <consortium name="The Broad Institute Genome Sequencing Center for Infectious Disease"/>
            <person name="Wu L."/>
            <person name="Ma J."/>
        </authorList>
    </citation>
    <scope>NUCLEOTIDE SEQUENCE [LARGE SCALE GENOMIC DNA]</scope>
    <source>
        <strain evidence="2">CCM 8681</strain>
    </source>
</reference>
<proteinExistence type="predicted"/>
<name>A0ABQ2C1M9_9FLAO</name>
<protein>
    <recommendedName>
        <fullName evidence="3">DUF1572 domain-containing protein</fullName>
    </recommendedName>
</protein>
<dbReference type="Gene3D" id="1.20.120.450">
    <property type="entry name" value="dinb family like domain"/>
    <property type="match status" value="1"/>
</dbReference>